<dbReference type="SMART" id="SM00468">
    <property type="entry name" value="PreSET"/>
    <property type="match status" value="1"/>
</dbReference>
<evidence type="ECO:0000256" key="2">
    <source>
        <dbReference type="ARBA" id="ARBA00004286"/>
    </source>
</evidence>
<evidence type="ECO:0000313" key="10">
    <source>
        <dbReference type="EMBL" id="VFQ87030.1"/>
    </source>
</evidence>
<dbReference type="OrthoDB" id="308383at2759"/>
<dbReference type="GO" id="GO:0005634">
    <property type="term" value="C:nucleus"/>
    <property type="evidence" value="ECO:0007669"/>
    <property type="project" value="UniProtKB-SubCell"/>
</dbReference>
<dbReference type="PROSITE" id="PS50280">
    <property type="entry name" value="SET"/>
    <property type="match status" value="1"/>
</dbReference>
<feature type="region of interest" description="Disordered" evidence="8">
    <location>
        <begin position="150"/>
        <end position="198"/>
    </location>
</feature>
<keyword evidence="4" id="KW-0808">Transferase</keyword>
<keyword evidence="11" id="KW-1185">Reference proteome</keyword>
<keyword evidence="3" id="KW-0158">Chromosome</keyword>
<feature type="compositionally biased region" description="Basic and acidic residues" evidence="8">
    <location>
        <begin position="389"/>
        <end position="401"/>
    </location>
</feature>
<dbReference type="PANTHER" id="PTHR46450">
    <property type="entry name" value="INACTIVE HISTONE-LYSINE N-METHYLTRANSFERASE SUVR1-RELATED"/>
    <property type="match status" value="1"/>
</dbReference>
<dbReference type="SMART" id="SM00317">
    <property type="entry name" value="SET"/>
    <property type="match status" value="1"/>
</dbReference>
<sequence>MPPNTRTRKAYKAMKDMGISEGFVKPALKNLLKIYENDWAHIEEENYRALSDAVFEMAQPKVGALEEETLSKEPEQPRKRPRLQSKEDEKSPFNDASSKLAEASSNNHKVKDHVVSNDCSTSVSPDMVGSHQASHGEKALQIPFFSHTCGRNKEKEPISPKSLGLPDKSVSTQHHASRRNMSNALKNSGPKSSSHPMRLRDRQIELQALNSASRKKTSTHALSSHALPLQETNSDTCVAQSQEQNASGTHAFRKHKDETILDEVSDFKVPIAVFPPGEIVWLRFMPRREIICFPLKESDFIWDKLKRKLGTIFWDRWSKLFGGKPNVAMLCSSESSDDDGGGGGGVRCENGFLVDTSGAKDGTNCRATSSNEMKTNKKPIHQLSTRNGVGDRARPKEDASRNSHFDVIENGQSVSKQMNPPSPEVVESLQLPLDNTSPLTEVIDITKKQEKMMISLVNEVNNKRPPSFHYIPDNTIFRNAYVNISLDRIGDNHSCLTCSGDCLSLPIPCACSYETGGEFAYTKEGLVKEEFLKECISMNRDPGKHCQYYCTQCPLERAKKDGIHTPCKGHLVRNFIKECWKKCGCDLHCGNRVVQRGISRKLQVFMTPGGKGWGLRTLEDLPRGAFVCEYVGEVLTNAELFDRVLKSSSTEEHSYPVLLDADWAAEGVLKDEEALCLDATYYGNVARFINHRCVDSNLVEIPVEIETPDHHYYHLAFFTTRVVKAREELTWDYGIDFRHRKHPIKAFKCQCGSRFCRNKRRSRFKTRR</sequence>
<name>A0A484ME37_9ASTE</name>
<keyword evidence="7" id="KW-0539">Nucleus</keyword>
<dbReference type="InterPro" id="IPR046341">
    <property type="entry name" value="SET_dom_sf"/>
</dbReference>
<evidence type="ECO:0000256" key="4">
    <source>
        <dbReference type="ARBA" id="ARBA00022679"/>
    </source>
</evidence>
<evidence type="ECO:0000256" key="5">
    <source>
        <dbReference type="ARBA" id="ARBA00022723"/>
    </source>
</evidence>
<evidence type="ECO:0000256" key="8">
    <source>
        <dbReference type="SAM" id="MobiDB-lite"/>
    </source>
</evidence>
<proteinExistence type="predicted"/>
<dbReference type="GO" id="GO:0042054">
    <property type="term" value="F:histone methyltransferase activity"/>
    <property type="evidence" value="ECO:0007669"/>
    <property type="project" value="InterPro"/>
</dbReference>
<dbReference type="GO" id="GO:0008270">
    <property type="term" value="F:zinc ion binding"/>
    <property type="evidence" value="ECO:0007669"/>
    <property type="project" value="InterPro"/>
</dbReference>
<feature type="compositionally biased region" description="Polar residues" evidence="8">
    <location>
        <begin position="169"/>
        <end position="195"/>
    </location>
</feature>
<accession>A0A484ME37</accession>
<dbReference type="InterPro" id="IPR018848">
    <property type="entry name" value="WIYLD_domain"/>
</dbReference>
<evidence type="ECO:0000259" key="9">
    <source>
        <dbReference type="PROSITE" id="PS50280"/>
    </source>
</evidence>
<dbReference type="FunFam" id="2.170.270.10:FF:000046">
    <property type="entry name" value="SET-domain containing protein lysine methyltransferase family protein"/>
    <property type="match status" value="1"/>
</dbReference>
<feature type="region of interest" description="Disordered" evidence="8">
    <location>
        <begin position="65"/>
        <end position="135"/>
    </location>
</feature>
<feature type="domain" description="SET" evidence="9">
    <location>
        <begin position="600"/>
        <end position="734"/>
    </location>
</feature>
<feature type="region of interest" description="Disordered" evidence="8">
    <location>
        <begin position="233"/>
        <end position="253"/>
    </location>
</feature>
<evidence type="ECO:0000256" key="7">
    <source>
        <dbReference type="ARBA" id="ARBA00023242"/>
    </source>
</evidence>
<protein>
    <recommendedName>
        <fullName evidence="9">SET domain-containing protein</fullName>
    </recommendedName>
</protein>
<reference evidence="10 11" key="1">
    <citation type="submission" date="2018-04" db="EMBL/GenBank/DDBJ databases">
        <authorList>
            <person name="Vogel A."/>
        </authorList>
    </citation>
    <scope>NUCLEOTIDE SEQUENCE [LARGE SCALE GENOMIC DNA]</scope>
</reference>
<dbReference type="GO" id="GO:0005694">
    <property type="term" value="C:chromosome"/>
    <property type="evidence" value="ECO:0007669"/>
    <property type="project" value="UniProtKB-SubCell"/>
</dbReference>
<dbReference type="PANTHER" id="PTHR46450:SF1">
    <property type="entry name" value="INACTIVE HISTONE-LYSINE N-METHYLTRANSFERASE SUVR1-RELATED"/>
    <property type="match status" value="1"/>
</dbReference>
<evidence type="ECO:0000256" key="1">
    <source>
        <dbReference type="ARBA" id="ARBA00004123"/>
    </source>
</evidence>
<feature type="region of interest" description="Disordered" evidence="8">
    <location>
        <begin position="363"/>
        <end position="401"/>
    </location>
</feature>
<dbReference type="CDD" id="cd10538">
    <property type="entry name" value="SET_SETDB-like"/>
    <property type="match status" value="1"/>
</dbReference>
<dbReference type="Gene3D" id="2.170.270.10">
    <property type="entry name" value="SET domain"/>
    <property type="match status" value="1"/>
</dbReference>
<dbReference type="Pfam" id="PF10440">
    <property type="entry name" value="WIYLD"/>
    <property type="match status" value="1"/>
</dbReference>
<dbReference type="SUPFAM" id="SSF82199">
    <property type="entry name" value="SET domain"/>
    <property type="match status" value="1"/>
</dbReference>
<dbReference type="InterPro" id="IPR043017">
    <property type="entry name" value="WIYLD_dom_sf"/>
</dbReference>
<feature type="compositionally biased region" description="Basic and acidic residues" evidence="8">
    <location>
        <begin position="69"/>
        <end position="92"/>
    </location>
</feature>
<dbReference type="PROSITE" id="PS51580">
    <property type="entry name" value="SAM_MT43_3"/>
    <property type="match status" value="1"/>
</dbReference>
<dbReference type="InterPro" id="IPR001214">
    <property type="entry name" value="SET_dom"/>
</dbReference>
<comment type="subcellular location">
    <subcellularLocation>
        <location evidence="2">Chromosome</location>
    </subcellularLocation>
    <subcellularLocation>
        <location evidence="1">Nucleus</location>
    </subcellularLocation>
</comment>
<organism evidence="10 11">
    <name type="scientific">Cuscuta campestris</name>
    <dbReference type="NCBI Taxonomy" id="132261"/>
    <lineage>
        <taxon>Eukaryota</taxon>
        <taxon>Viridiplantae</taxon>
        <taxon>Streptophyta</taxon>
        <taxon>Embryophyta</taxon>
        <taxon>Tracheophyta</taxon>
        <taxon>Spermatophyta</taxon>
        <taxon>Magnoliopsida</taxon>
        <taxon>eudicotyledons</taxon>
        <taxon>Gunneridae</taxon>
        <taxon>Pentapetalae</taxon>
        <taxon>asterids</taxon>
        <taxon>lamiids</taxon>
        <taxon>Solanales</taxon>
        <taxon>Convolvulaceae</taxon>
        <taxon>Cuscuteae</taxon>
        <taxon>Cuscuta</taxon>
        <taxon>Cuscuta subgen. Grammica</taxon>
        <taxon>Cuscuta sect. Cleistogrammica</taxon>
    </lineage>
</organism>
<evidence type="ECO:0000313" key="11">
    <source>
        <dbReference type="Proteomes" id="UP000595140"/>
    </source>
</evidence>
<dbReference type="EMBL" id="OOIL02003333">
    <property type="protein sequence ID" value="VFQ87030.1"/>
    <property type="molecule type" value="Genomic_DNA"/>
</dbReference>
<dbReference type="Gene3D" id="1.10.8.850">
    <property type="entry name" value="Histone-lysine N methyltransferase , C-terminal domain-like"/>
    <property type="match status" value="1"/>
</dbReference>
<dbReference type="InterPro" id="IPR025776">
    <property type="entry name" value="SUVR4/1/2"/>
</dbReference>
<dbReference type="Pfam" id="PF05033">
    <property type="entry name" value="Pre-SET"/>
    <property type="match status" value="1"/>
</dbReference>
<dbReference type="AlphaFoldDB" id="A0A484ME37"/>
<evidence type="ECO:0000256" key="3">
    <source>
        <dbReference type="ARBA" id="ARBA00022454"/>
    </source>
</evidence>
<keyword evidence="5" id="KW-0479">Metal-binding</keyword>
<evidence type="ECO:0000256" key="6">
    <source>
        <dbReference type="ARBA" id="ARBA00022833"/>
    </source>
</evidence>
<dbReference type="Proteomes" id="UP000595140">
    <property type="component" value="Unassembled WGS sequence"/>
</dbReference>
<feature type="compositionally biased region" description="Polar residues" evidence="8">
    <location>
        <begin position="233"/>
        <end position="248"/>
    </location>
</feature>
<gene>
    <name evidence="10" type="ORF">CCAM_LOCUS28806</name>
</gene>
<keyword evidence="6" id="KW-0862">Zinc</keyword>
<dbReference type="Pfam" id="PF00856">
    <property type="entry name" value="SET"/>
    <property type="match status" value="1"/>
</dbReference>
<dbReference type="InterPro" id="IPR007728">
    <property type="entry name" value="Pre-SET_dom"/>
</dbReference>